<proteinExistence type="predicted"/>
<accession>A0A370WXJ8</accession>
<dbReference type="AlphaFoldDB" id="A0A370WXJ8"/>
<comment type="caution">
    <text evidence="2">The sequence shown here is derived from an EMBL/GenBank/DDBJ whole genome shotgun (WGS) entry which is preliminary data.</text>
</comment>
<sequence length="179" mass="18983">MSAEVACYGCMAFFDTPDALVDAVRALRKAGYEGVEAYTPFPLEALGEALGIPGNHVSLGAFIGGLIGGVGMLAMQYFSAVLHYPIRVGGRPFASWPAFIPPALEVTFLLAAAGGVLAMLLGNRLPTFYHPVFHIDRFERASQDAFVLVVCSHSAKRDDATLKSLLQALGAVQVDEVPA</sequence>
<evidence type="ECO:0000313" key="3">
    <source>
        <dbReference type="Proteomes" id="UP000254258"/>
    </source>
</evidence>
<gene>
    <name evidence="2" type="ORF">DWU98_12595</name>
</gene>
<keyword evidence="1" id="KW-0812">Transmembrane</keyword>
<dbReference type="InterPro" id="IPR021776">
    <property type="entry name" value="ActD"/>
</dbReference>
<name>A0A370WXJ8_9GAMM</name>
<reference evidence="2 3" key="1">
    <citation type="submission" date="2018-07" db="EMBL/GenBank/DDBJ databases">
        <title>Dyella monticola sp. nov. and Dyella psychrodurans sp. nov. isolated from monsoon evergreen broad-leaved forest soil of Dinghu Mountain, China.</title>
        <authorList>
            <person name="Gao Z."/>
            <person name="Qiu L."/>
        </authorList>
    </citation>
    <scope>NUCLEOTIDE SEQUENCE [LARGE SCALE GENOMIC DNA]</scope>
    <source>
        <strain evidence="2 3">4G-K06</strain>
    </source>
</reference>
<dbReference type="Proteomes" id="UP000254258">
    <property type="component" value="Unassembled WGS sequence"/>
</dbReference>
<feature type="transmembrane region" description="Helical" evidence="1">
    <location>
        <begin position="99"/>
        <end position="121"/>
    </location>
</feature>
<keyword evidence="1" id="KW-1133">Transmembrane helix</keyword>
<evidence type="ECO:0000256" key="1">
    <source>
        <dbReference type="SAM" id="Phobius"/>
    </source>
</evidence>
<keyword evidence="3" id="KW-1185">Reference proteome</keyword>
<feature type="transmembrane region" description="Helical" evidence="1">
    <location>
        <begin position="59"/>
        <end position="79"/>
    </location>
</feature>
<evidence type="ECO:0000313" key="2">
    <source>
        <dbReference type="EMBL" id="RDS80790.1"/>
    </source>
</evidence>
<organism evidence="2 3">
    <name type="scientific">Dyella monticola</name>
    <dbReference type="NCBI Taxonomy" id="1927958"/>
    <lineage>
        <taxon>Bacteria</taxon>
        <taxon>Pseudomonadati</taxon>
        <taxon>Pseudomonadota</taxon>
        <taxon>Gammaproteobacteria</taxon>
        <taxon>Lysobacterales</taxon>
        <taxon>Rhodanobacteraceae</taxon>
        <taxon>Dyella</taxon>
    </lineage>
</organism>
<protein>
    <submittedName>
        <fullName evidence="2">DUF3341 domain-containing protein</fullName>
    </submittedName>
</protein>
<dbReference type="PANTHER" id="PTHR40394:SF2">
    <property type="entry name" value="QUINOL:CYTOCHROME C OXIDOREDUCTASE MEMBRANE PROTEIN"/>
    <property type="match status" value="1"/>
</dbReference>
<dbReference type="EMBL" id="QRBE01000007">
    <property type="protein sequence ID" value="RDS80790.1"/>
    <property type="molecule type" value="Genomic_DNA"/>
</dbReference>
<dbReference type="Pfam" id="PF11821">
    <property type="entry name" value="ActD"/>
    <property type="match status" value="1"/>
</dbReference>
<dbReference type="PANTHER" id="PTHR40394">
    <property type="entry name" value="LIPOPROTEIN-RELATED"/>
    <property type="match status" value="1"/>
</dbReference>
<keyword evidence="1" id="KW-0472">Membrane</keyword>